<organism evidence="2">
    <name type="scientific">Calcidiscus leptoporus</name>
    <dbReference type="NCBI Taxonomy" id="127549"/>
    <lineage>
        <taxon>Eukaryota</taxon>
        <taxon>Haptista</taxon>
        <taxon>Haptophyta</taxon>
        <taxon>Prymnesiophyceae</taxon>
        <taxon>Coccolithales</taxon>
        <taxon>Calcidiscaceae</taxon>
        <taxon>Calcidiscus</taxon>
    </lineage>
</organism>
<feature type="region of interest" description="Disordered" evidence="1">
    <location>
        <begin position="33"/>
        <end position="57"/>
    </location>
</feature>
<evidence type="ECO:0000256" key="1">
    <source>
        <dbReference type="SAM" id="MobiDB-lite"/>
    </source>
</evidence>
<feature type="region of interest" description="Disordered" evidence="1">
    <location>
        <begin position="163"/>
        <end position="195"/>
    </location>
</feature>
<gene>
    <name evidence="2" type="ORF">CLEP1334_LOCUS23737</name>
</gene>
<protein>
    <recommendedName>
        <fullName evidence="3">BZIP domain-containing protein</fullName>
    </recommendedName>
</protein>
<evidence type="ECO:0000313" key="2">
    <source>
        <dbReference type="EMBL" id="CAD8548447.1"/>
    </source>
</evidence>
<evidence type="ECO:0008006" key="3">
    <source>
        <dbReference type="Google" id="ProtNLM"/>
    </source>
</evidence>
<accession>A0A7S0JEJ4</accession>
<dbReference type="AlphaFoldDB" id="A0A7S0JEJ4"/>
<proteinExistence type="predicted"/>
<reference evidence="2" key="1">
    <citation type="submission" date="2021-01" db="EMBL/GenBank/DDBJ databases">
        <authorList>
            <person name="Corre E."/>
            <person name="Pelletier E."/>
            <person name="Niang G."/>
            <person name="Scheremetjew M."/>
            <person name="Finn R."/>
            <person name="Kale V."/>
            <person name="Holt S."/>
            <person name="Cochrane G."/>
            <person name="Meng A."/>
            <person name="Brown T."/>
            <person name="Cohen L."/>
        </authorList>
    </citation>
    <scope>NUCLEOTIDE SEQUENCE</scope>
    <source>
        <strain evidence="2">RCC1130</strain>
    </source>
</reference>
<sequence length="249" mass="25585">MAGLLNDPHAGVCDSSATDFAMDTGADVDEEFLSQSAPSGNALEPSRSSRLARKAESARQARLRHKQYVTELQGQVQALQTRLDAAQMGAASAAQAMNELTGALNASQKEQLRQWLVEAQGENHILVRVASTAVAAAAAQPAAAAQGPGVQISSPLTVGGLARGNGLSHEGSTPIAINGGGSRHSPMESDEDTFAMSRSWDDNEAARSILNLNSPNGFHPGGGAAIPGSFALPVASVAASAPSSFTFLR</sequence>
<dbReference type="EMBL" id="HBER01047342">
    <property type="protein sequence ID" value="CAD8548447.1"/>
    <property type="molecule type" value="Transcribed_RNA"/>
</dbReference>
<name>A0A7S0JEJ4_9EUKA</name>